<evidence type="ECO:0000256" key="11">
    <source>
        <dbReference type="HAMAP-Rule" id="MF_00244"/>
    </source>
</evidence>
<comment type="catalytic activity">
    <reaction evidence="10 11">
        <text>nicotinate beta-D-ribonucleotide + ATP + H(+) = deamido-NAD(+) + diphosphate</text>
        <dbReference type="Rhea" id="RHEA:22860"/>
        <dbReference type="ChEBI" id="CHEBI:15378"/>
        <dbReference type="ChEBI" id="CHEBI:30616"/>
        <dbReference type="ChEBI" id="CHEBI:33019"/>
        <dbReference type="ChEBI" id="CHEBI:57502"/>
        <dbReference type="ChEBI" id="CHEBI:58437"/>
        <dbReference type="EC" id="2.7.7.18"/>
    </reaction>
</comment>
<keyword evidence="7 11" id="KW-0547">Nucleotide-binding</keyword>
<dbReference type="Proteomes" id="UP000029385">
    <property type="component" value="Unassembled WGS sequence"/>
</dbReference>
<name>A0A091AQJ0_9GAMM</name>
<evidence type="ECO:0000256" key="2">
    <source>
        <dbReference type="ARBA" id="ARBA00005019"/>
    </source>
</evidence>
<dbReference type="SUPFAM" id="SSF52374">
    <property type="entry name" value="Nucleotidylyl transferase"/>
    <property type="match status" value="1"/>
</dbReference>
<protein>
    <recommendedName>
        <fullName evidence="11">Probable nicotinate-nucleotide adenylyltransferase</fullName>
        <ecNumber evidence="11">2.7.7.18</ecNumber>
    </recommendedName>
    <alternativeName>
        <fullName evidence="11">Deamido-NAD(+) diphosphorylase</fullName>
    </alternativeName>
    <alternativeName>
        <fullName evidence="11">Deamido-NAD(+) pyrophosphorylase</fullName>
    </alternativeName>
    <alternativeName>
        <fullName evidence="11">Nicotinate mononucleotide adenylyltransferase</fullName>
        <shortName evidence="11">NaMN adenylyltransferase</shortName>
    </alternativeName>
</protein>
<comment type="similarity">
    <text evidence="3 11">Belongs to the NadD family.</text>
</comment>
<dbReference type="NCBIfam" id="TIGR00482">
    <property type="entry name" value="nicotinate (nicotinamide) nucleotide adenylyltransferase"/>
    <property type="match status" value="1"/>
</dbReference>
<evidence type="ECO:0000256" key="1">
    <source>
        <dbReference type="ARBA" id="ARBA00002324"/>
    </source>
</evidence>
<accession>A0A091AQJ0</accession>
<comment type="function">
    <text evidence="1 11">Catalyzes the reversible adenylation of nicotinate mononucleotide (NaMN) to nicotinic acid adenine dinucleotide (NaAD).</text>
</comment>
<keyword evidence="4 11" id="KW-0662">Pyridine nucleotide biosynthesis</keyword>
<dbReference type="HAMAP" id="MF_00244">
    <property type="entry name" value="NaMN_adenylyltr"/>
    <property type="match status" value="1"/>
</dbReference>
<dbReference type="GO" id="GO:0005524">
    <property type="term" value="F:ATP binding"/>
    <property type="evidence" value="ECO:0007669"/>
    <property type="project" value="UniProtKB-KW"/>
</dbReference>
<evidence type="ECO:0000256" key="3">
    <source>
        <dbReference type="ARBA" id="ARBA00009014"/>
    </source>
</evidence>
<evidence type="ECO:0000256" key="4">
    <source>
        <dbReference type="ARBA" id="ARBA00022642"/>
    </source>
</evidence>
<evidence type="ECO:0000256" key="7">
    <source>
        <dbReference type="ARBA" id="ARBA00022741"/>
    </source>
</evidence>
<evidence type="ECO:0000313" key="14">
    <source>
        <dbReference type="Proteomes" id="UP000029385"/>
    </source>
</evidence>
<dbReference type="EMBL" id="AVCI01000045">
    <property type="protein sequence ID" value="KFN41402.1"/>
    <property type="molecule type" value="Genomic_DNA"/>
</dbReference>
<dbReference type="GO" id="GO:0004515">
    <property type="term" value="F:nicotinate-nucleotide adenylyltransferase activity"/>
    <property type="evidence" value="ECO:0007669"/>
    <property type="project" value="UniProtKB-UniRule"/>
</dbReference>
<comment type="pathway">
    <text evidence="2 11">Cofactor biosynthesis; NAD(+) biosynthesis; deamido-NAD(+) from nicotinate D-ribonucleotide: step 1/1.</text>
</comment>
<dbReference type="AlphaFoldDB" id="A0A091AQJ0"/>
<dbReference type="CDD" id="cd02165">
    <property type="entry name" value="NMNAT"/>
    <property type="match status" value="1"/>
</dbReference>
<keyword evidence="5 11" id="KW-0808">Transferase</keyword>
<dbReference type="NCBIfam" id="TIGR00125">
    <property type="entry name" value="cyt_tran_rel"/>
    <property type="match status" value="1"/>
</dbReference>
<dbReference type="EC" id="2.7.7.18" evidence="11"/>
<evidence type="ECO:0000256" key="8">
    <source>
        <dbReference type="ARBA" id="ARBA00022840"/>
    </source>
</evidence>
<proteinExistence type="inferred from homology"/>
<evidence type="ECO:0000256" key="5">
    <source>
        <dbReference type="ARBA" id="ARBA00022679"/>
    </source>
</evidence>
<dbReference type="UniPathway" id="UPA00253">
    <property type="reaction ID" value="UER00332"/>
</dbReference>
<keyword evidence="6 11" id="KW-0548">Nucleotidyltransferase</keyword>
<dbReference type="PANTHER" id="PTHR39321:SF3">
    <property type="entry name" value="PHOSPHOPANTETHEINE ADENYLYLTRANSFERASE"/>
    <property type="match status" value="1"/>
</dbReference>
<organism evidence="13 14">
    <name type="scientific">Arenimonas oryziterrae DSM 21050 = YC6267</name>
    <dbReference type="NCBI Taxonomy" id="1121015"/>
    <lineage>
        <taxon>Bacteria</taxon>
        <taxon>Pseudomonadati</taxon>
        <taxon>Pseudomonadota</taxon>
        <taxon>Gammaproteobacteria</taxon>
        <taxon>Lysobacterales</taxon>
        <taxon>Lysobacteraceae</taxon>
        <taxon>Arenimonas</taxon>
    </lineage>
</organism>
<dbReference type="InterPro" id="IPR004821">
    <property type="entry name" value="Cyt_trans-like"/>
</dbReference>
<evidence type="ECO:0000313" key="13">
    <source>
        <dbReference type="EMBL" id="KFN41402.1"/>
    </source>
</evidence>
<reference evidence="13 14" key="1">
    <citation type="submission" date="2013-09" db="EMBL/GenBank/DDBJ databases">
        <title>Genome sequencing of Arenimonas oryziterrae.</title>
        <authorList>
            <person name="Chen F."/>
            <person name="Wang G."/>
        </authorList>
    </citation>
    <scope>NUCLEOTIDE SEQUENCE [LARGE SCALE GENOMIC DNA]</scope>
    <source>
        <strain evidence="13 14">YC6267</strain>
    </source>
</reference>
<dbReference type="InterPro" id="IPR014729">
    <property type="entry name" value="Rossmann-like_a/b/a_fold"/>
</dbReference>
<gene>
    <name evidence="11" type="primary">nadD</name>
    <name evidence="13" type="ORF">N789_05870</name>
</gene>
<dbReference type="eggNOG" id="COG1057">
    <property type="taxonomic scope" value="Bacteria"/>
</dbReference>
<keyword evidence="8 11" id="KW-0067">ATP-binding</keyword>
<sequence length="213" mass="23149">MSLRILYGGTFDPIHLGHLAVAAAARDALDAKVYFLPAGDPPHRPPTGASAEQRVRMIALAIAEQPGFLLDRRELERSGPSYTVDTLRELRAQLGPDEPLAWLVGDDAFSGLSSWHDWRSLFDLAHFVVAVRPGYALDNLPENLAQACDGRWESDPSALSGQPGGRLFRLAMPPHPASASGIRRSLAGGRGDRGWLAPAVALYIHKLGLYQNR</sequence>
<evidence type="ECO:0000256" key="6">
    <source>
        <dbReference type="ARBA" id="ARBA00022695"/>
    </source>
</evidence>
<dbReference type="STRING" id="1121015.GCA_000420545_00441"/>
<keyword evidence="9 11" id="KW-0520">NAD</keyword>
<comment type="caution">
    <text evidence="13">The sequence shown here is derived from an EMBL/GenBank/DDBJ whole genome shotgun (WGS) entry which is preliminary data.</text>
</comment>
<dbReference type="PATRIC" id="fig|1121015.4.peg.2838"/>
<evidence type="ECO:0000259" key="12">
    <source>
        <dbReference type="Pfam" id="PF01467"/>
    </source>
</evidence>
<dbReference type="NCBIfam" id="NF000839">
    <property type="entry name" value="PRK00071.1-1"/>
    <property type="match status" value="1"/>
</dbReference>
<dbReference type="RefSeq" id="WP_022968101.1">
    <property type="nucleotide sequence ID" value="NZ_ATVD01000001.1"/>
</dbReference>
<dbReference type="GO" id="GO:0009435">
    <property type="term" value="P:NAD+ biosynthetic process"/>
    <property type="evidence" value="ECO:0007669"/>
    <property type="project" value="UniProtKB-UniRule"/>
</dbReference>
<feature type="domain" description="Cytidyltransferase-like" evidence="12">
    <location>
        <begin position="6"/>
        <end position="183"/>
    </location>
</feature>
<evidence type="ECO:0000256" key="10">
    <source>
        <dbReference type="ARBA" id="ARBA00048721"/>
    </source>
</evidence>
<evidence type="ECO:0000256" key="9">
    <source>
        <dbReference type="ARBA" id="ARBA00023027"/>
    </source>
</evidence>
<dbReference type="Pfam" id="PF01467">
    <property type="entry name" value="CTP_transf_like"/>
    <property type="match status" value="1"/>
</dbReference>
<dbReference type="InterPro" id="IPR005248">
    <property type="entry name" value="NadD/NMNAT"/>
</dbReference>
<keyword evidence="14" id="KW-1185">Reference proteome</keyword>
<dbReference type="PANTHER" id="PTHR39321">
    <property type="entry name" value="NICOTINATE-NUCLEOTIDE ADENYLYLTRANSFERASE-RELATED"/>
    <property type="match status" value="1"/>
</dbReference>
<dbReference type="Gene3D" id="3.40.50.620">
    <property type="entry name" value="HUPs"/>
    <property type="match status" value="1"/>
</dbReference>